<comment type="caution">
    <text evidence="1">The sequence shown here is derived from an EMBL/GenBank/DDBJ whole genome shotgun (WGS) entry which is preliminary data.</text>
</comment>
<dbReference type="EMBL" id="QGEG01000004">
    <property type="protein sequence ID" value="PWL37712.1"/>
    <property type="molecule type" value="Genomic_DNA"/>
</dbReference>
<dbReference type="RefSeq" id="WP_109665009.1">
    <property type="nucleotide sequence ID" value="NZ_QGEG01000004.1"/>
</dbReference>
<dbReference type="InterPro" id="IPR053158">
    <property type="entry name" value="CapK_Type1_Caps_Biosynth"/>
</dbReference>
<protein>
    <submittedName>
        <fullName evidence="1">CoF synthetase</fullName>
    </submittedName>
</protein>
<proteinExistence type="predicted"/>
<dbReference type="Proteomes" id="UP000245762">
    <property type="component" value="Unassembled WGS sequence"/>
</dbReference>
<gene>
    <name evidence="1" type="ORF">DKG77_15555</name>
</gene>
<dbReference type="AlphaFoldDB" id="A0A316KU46"/>
<dbReference type="PANTHER" id="PTHR36932">
    <property type="entry name" value="CAPSULAR POLYSACCHARIDE BIOSYNTHESIS PROTEIN"/>
    <property type="match status" value="1"/>
</dbReference>
<dbReference type="SUPFAM" id="SSF56801">
    <property type="entry name" value="Acetyl-CoA synthetase-like"/>
    <property type="match status" value="1"/>
</dbReference>
<keyword evidence="2" id="KW-1185">Reference proteome</keyword>
<dbReference type="InterPro" id="IPR042099">
    <property type="entry name" value="ANL_N_sf"/>
</dbReference>
<evidence type="ECO:0000313" key="2">
    <source>
        <dbReference type="Proteomes" id="UP000245762"/>
    </source>
</evidence>
<evidence type="ECO:0000313" key="1">
    <source>
        <dbReference type="EMBL" id="PWL37712.1"/>
    </source>
</evidence>
<sequence length="453" mass="52232">MKNNLPSKLRYLSFWALDAFKGGKVLRELKDIRRLLTQNSFDSLQKKNEIRLYNLLDKVTQETPFYSTFKNYESLQDFPVINKHIIKENFDELQIASSRETKLHSIFTSGSTGTPFMVYQTRRKRHRNTADTIYFAGKAGYTIGDKLLYLRLWNKNLKKKKISAYMQNIDQINIEDLNSNYIEALLIKLQKDKSPKGWLAYPSGLEKICDYLDSINSKPLNCNVKSIIGMSENLSSHVRSKMSHYFNTPMVSRYSNFENGIIAQQRGDSNYFEINWASYVLEVLDFEKDVPVKAGNLGRIVITDLYNHATPMIRYDTGDIGALTDIDNHTFPMLKTVEGRKADILFNTKGAMISPFKFMGILPQYPEIEQVQFIQTKKTAYIIKINVKGEFLQEMKLVALFKSIVGSDAELKVEYVDEIPLLSSKKRKITRNLYSEQLLQNALDSSFITKPTI</sequence>
<accession>A0A316KU46</accession>
<dbReference type="Gene3D" id="3.40.50.12780">
    <property type="entry name" value="N-terminal domain of ligase-like"/>
    <property type="match status" value="1"/>
</dbReference>
<organism evidence="1 2">
    <name type="scientific">Flagellimonas aquimarina</name>
    <dbReference type="NCBI Taxonomy" id="2201895"/>
    <lineage>
        <taxon>Bacteria</taxon>
        <taxon>Pseudomonadati</taxon>
        <taxon>Bacteroidota</taxon>
        <taxon>Flavobacteriia</taxon>
        <taxon>Flavobacteriales</taxon>
        <taxon>Flavobacteriaceae</taxon>
        <taxon>Flagellimonas</taxon>
    </lineage>
</organism>
<dbReference type="PANTHER" id="PTHR36932:SF1">
    <property type="entry name" value="CAPSULAR POLYSACCHARIDE BIOSYNTHESIS PROTEIN"/>
    <property type="match status" value="1"/>
</dbReference>
<name>A0A316KU46_9FLAO</name>
<dbReference type="OrthoDB" id="580775at2"/>
<reference evidence="1 2" key="1">
    <citation type="submission" date="2018-05" db="EMBL/GenBank/DDBJ databases">
        <title>Complete genome sequence of Flagellimonas aquimarina ECD12 isolated from seaweed Ecklonia cava.</title>
        <authorList>
            <person name="Choi S."/>
            <person name="Seong C."/>
        </authorList>
    </citation>
    <scope>NUCLEOTIDE SEQUENCE [LARGE SCALE GENOMIC DNA]</scope>
    <source>
        <strain evidence="1 2">ECD12</strain>
    </source>
</reference>